<feature type="transmembrane region" description="Helical" evidence="9">
    <location>
        <begin position="456"/>
        <end position="476"/>
    </location>
</feature>
<reference evidence="11" key="1">
    <citation type="submission" date="2020-11" db="EMBL/GenBank/DDBJ databases">
        <authorList>
            <consortium name="DOE Joint Genome Institute"/>
            <person name="Ahrendt S."/>
            <person name="Riley R."/>
            <person name="Andreopoulos W."/>
            <person name="Labutti K."/>
            <person name="Pangilinan J."/>
            <person name="Ruiz-Duenas F.J."/>
            <person name="Barrasa J.M."/>
            <person name="Sanchez-Garcia M."/>
            <person name="Camarero S."/>
            <person name="Miyauchi S."/>
            <person name="Serrano A."/>
            <person name="Linde D."/>
            <person name="Babiker R."/>
            <person name="Drula E."/>
            <person name="Ayuso-Fernandez I."/>
            <person name="Pacheco R."/>
            <person name="Padilla G."/>
            <person name="Ferreira P."/>
            <person name="Barriuso J."/>
            <person name="Kellner H."/>
            <person name="Castanera R."/>
            <person name="Alfaro M."/>
            <person name="Ramirez L."/>
            <person name="Pisabarro A.G."/>
            <person name="Kuo A."/>
            <person name="Tritt A."/>
            <person name="Lipzen A."/>
            <person name="He G."/>
            <person name="Yan M."/>
            <person name="Ng V."/>
            <person name="Cullen D."/>
            <person name="Martin F."/>
            <person name="Rosso M.-N."/>
            <person name="Henrissat B."/>
            <person name="Hibbett D."/>
            <person name="Martinez A.T."/>
            <person name="Grigoriev I.V."/>
        </authorList>
    </citation>
    <scope>NUCLEOTIDE SEQUENCE</scope>
    <source>
        <strain evidence="11">MF-IS2</strain>
    </source>
</reference>
<feature type="transmembrane region" description="Helical" evidence="9">
    <location>
        <begin position="563"/>
        <end position="580"/>
    </location>
</feature>
<dbReference type="InterPro" id="IPR004713">
    <property type="entry name" value="CaH_exchang"/>
</dbReference>
<keyword evidence="3" id="KW-0813">Transport</keyword>
<evidence type="ECO:0000259" key="10">
    <source>
        <dbReference type="Pfam" id="PF01699"/>
    </source>
</evidence>
<evidence type="ECO:0000256" key="8">
    <source>
        <dbReference type="SAM" id="MobiDB-lite"/>
    </source>
</evidence>
<name>A0A9P5X6P6_9AGAR</name>
<dbReference type="GO" id="GO:0015369">
    <property type="term" value="F:calcium:proton antiporter activity"/>
    <property type="evidence" value="ECO:0007669"/>
    <property type="project" value="TreeGrafter"/>
</dbReference>
<keyword evidence="4 9" id="KW-0812">Transmembrane</keyword>
<evidence type="ECO:0000256" key="7">
    <source>
        <dbReference type="ARBA" id="ARBA00023136"/>
    </source>
</evidence>
<evidence type="ECO:0000256" key="2">
    <source>
        <dbReference type="ARBA" id="ARBA00008170"/>
    </source>
</evidence>
<keyword evidence="7 9" id="KW-0472">Membrane</keyword>
<evidence type="ECO:0000256" key="5">
    <source>
        <dbReference type="ARBA" id="ARBA00022989"/>
    </source>
</evidence>
<comment type="caution">
    <text evidence="11">The sequence shown here is derived from an EMBL/GenBank/DDBJ whole genome shotgun (WGS) entry which is preliminary data.</text>
</comment>
<dbReference type="AlphaFoldDB" id="A0A9P5X6P6"/>
<feature type="transmembrane region" description="Helical" evidence="9">
    <location>
        <begin position="250"/>
        <end position="273"/>
    </location>
</feature>
<evidence type="ECO:0000256" key="6">
    <source>
        <dbReference type="ARBA" id="ARBA00023065"/>
    </source>
</evidence>
<comment type="subcellular location">
    <subcellularLocation>
        <location evidence="1">Endomembrane system</location>
        <topology evidence="1">Multi-pass membrane protein</topology>
    </subcellularLocation>
</comment>
<protein>
    <recommendedName>
        <fullName evidence="10">Sodium/calcium exchanger membrane region domain-containing protein</fullName>
    </recommendedName>
</protein>
<dbReference type="GO" id="GO:0000329">
    <property type="term" value="C:fungal-type vacuole membrane"/>
    <property type="evidence" value="ECO:0007669"/>
    <property type="project" value="TreeGrafter"/>
</dbReference>
<keyword evidence="5 9" id="KW-1133">Transmembrane helix</keyword>
<dbReference type="Gene3D" id="1.20.1420.30">
    <property type="entry name" value="NCX, central ion-binding region"/>
    <property type="match status" value="1"/>
</dbReference>
<gene>
    <name evidence="11" type="ORF">P691DRAFT_763455</name>
</gene>
<feature type="region of interest" description="Disordered" evidence="8">
    <location>
        <begin position="42"/>
        <end position="65"/>
    </location>
</feature>
<evidence type="ECO:0000313" key="12">
    <source>
        <dbReference type="Proteomes" id="UP000807342"/>
    </source>
</evidence>
<dbReference type="Proteomes" id="UP000807342">
    <property type="component" value="Unassembled WGS sequence"/>
</dbReference>
<dbReference type="PANTHER" id="PTHR31503">
    <property type="entry name" value="VACUOLAR CALCIUM ION TRANSPORTER"/>
    <property type="match status" value="1"/>
</dbReference>
<dbReference type="GO" id="GO:0006874">
    <property type="term" value="P:intracellular calcium ion homeostasis"/>
    <property type="evidence" value="ECO:0007669"/>
    <property type="project" value="TreeGrafter"/>
</dbReference>
<feature type="transmembrane region" description="Helical" evidence="9">
    <location>
        <begin position="315"/>
        <end position="333"/>
    </location>
</feature>
<feature type="transmembrane region" description="Helical" evidence="9">
    <location>
        <begin position="123"/>
        <end position="148"/>
    </location>
</feature>
<dbReference type="Pfam" id="PF01699">
    <property type="entry name" value="Na_Ca_ex"/>
    <property type="match status" value="1"/>
</dbReference>
<feature type="transmembrane region" description="Helical" evidence="9">
    <location>
        <begin position="220"/>
        <end position="238"/>
    </location>
</feature>
<feature type="transmembrane region" description="Helical" evidence="9">
    <location>
        <begin position="496"/>
        <end position="517"/>
    </location>
</feature>
<evidence type="ECO:0000256" key="1">
    <source>
        <dbReference type="ARBA" id="ARBA00004127"/>
    </source>
</evidence>
<evidence type="ECO:0000256" key="3">
    <source>
        <dbReference type="ARBA" id="ARBA00022448"/>
    </source>
</evidence>
<keyword evidence="12" id="KW-1185">Reference proteome</keyword>
<dbReference type="InterPro" id="IPR044880">
    <property type="entry name" value="NCX_ion-bd_dom_sf"/>
</dbReference>
<proteinExistence type="inferred from homology"/>
<dbReference type="InterPro" id="IPR004837">
    <property type="entry name" value="NaCa_Exmemb"/>
</dbReference>
<dbReference type="EMBL" id="MU151381">
    <property type="protein sequence ID" value="KAF9444372.1"/>
    <property type="molecule type" value="Genomic_DNA"/>
</dbReference>
<feature type="domain" description="Sodium/calcium exchanger membrane region" evidence="10">
    <location>
        <begin position="461"/>
        <end position="604"/>
    </location>
</feature>
<evidence type="ECO:0000256" key="4">
    <source>
        <dbReference type="ARBA" id="ARBA00022692"/>
    </source>
</evidence>
<feature type="transmembrane region" description="Helical" evidence="9">
    <location>
        <begin position="529"/>
        <end position="551"/>
    </location>
</feature>
<feature type="region of interest" description="Disordered" evidence="8">
    <location>
        <begin position="365"/>
        <end position="389"/>
    </location>
</feature>
<keyword evidence="6" id="KW-0406">Ion transport</keyword>
<sequence length="615" mass="67209">MSTPNHSPDDIMEMVQLVQATMKPDHVPGLEVPILEDIQPELNYAPPQPHATTPPGVPSGHSSISRRKTTIMVVESQPTHIEGSPHNERSGSLHATLSKTWTSMITPEKPVVRELSVLDSLKAIALASPLNIMLVFIPISWALNWAPLGNPADPNGDHDVLVFIFSFLAIIPLTKLLGFATEELAQHVGPILAGLLNASLGNIVKFIVAIIALTKCELRIIQASCQSLLWFIVLWGAMTGDASQYPRLALFANIFFIPVVGSVLSNLFLGMCFFTGGLKYSEQGFGVSTSLLNSSVLTLSAIATELCDILVMSRGTSLLLIITYLGYLLFLFWSHASSFNNHHFGVQKDREYDCRFEKGEAKRRAAEEALPMGESDHHNSPLENESKLAETARNSTLRASALNSSTPTWTTKEDAVQNSDHPTIATEDEAAHSTRCPVDIEATLEERGGEHEDIPLAKVVAAGLLIVVTVLIAFTAEWLVGSINGLIKRTSINNKFVGIILLPITSSAAECFIAAFFPMKYKLDLRISVVAGSTLQITLFVMPLIVILGWIMGKPMSLLFDPYESIILFFSVLTVNYVVYGGKSNWLDGLLLMSLYVIISTTFWFYPAPGVDAFS</sequence>
<accession>A0A9P5X6P6</accession>
<evidence type="ECO:0000313" key="11">
    <source>
        <dbReference type="EMBL" id="KAF9444372.1"/>
    </source>
</evidence>
<feature type="transmembrane region" description="Helical" evidence="9">
    <location>
        <begin position="160"/>
        <end position="179"/>
    </location>
</feature>
<dbReference type="OrthoDB" id="1699231at2759"/>
<feature type="transmembrane region" description="Helical" evidence="9">
    <location>
        <begin position="587"/>
        <end position="606"/>
    </location>
</feature>
<dbReference type="PANTHER" id="PTHR31503:SF20">
    <property type="entry name" value="CA(2+)_H(+) EXCHANGER, PUTATIVE (EUROFUNG)-RELATED"/>
    <property type="match status" value="1"/>
</dbReference>
<evidence type="ECO:0000256" key="9">
    <source>
        <dbReference type="SAM" id="Phobius"/>
    </source>
</evidence>
<comment type="similarity">
    <text evidence="2">Belongs to the Ca(2+):cation antiporter (CaCA) (TC 2.A.19) family.</text>
</comment>
<feature type="transmembrane region" description="Helical" evidence="9">
    <location>
        <begin position="191"/>
        <end position="213"/>
    </location>
</feature>
<organism evidence="11 12">
    <name type="scientific">Macrolepiota fuliginosa MF-IS2</name>
    <dbReference type="NCBI Taxonomy" id="1400762"/>
    <lineage>
        <taxon>Eukaryota</taxon>
        <taxon>Fungi</taxon>
        <taxon>Dikarya</taxon>
        <taxon>Basidiomycota</taxon>
        <taxon>Agaricomycotina</taxon>
        <taxon>Agaricomycetes</taxon>
        <taxon>Agaricomycetidae</taxon>
        <taxon>Agaricales</taxon>
        <taxon>Agaricineae</taxon>
        <taxon>Agaricaceae</taxon>
        <taxon>Macrolepiota</taxon>
    </lineage>
</organism>
<feature type="compositionally biased region" description="Basic and acidic residues" evidence="8">
    <location>
        <begin position="374"/>
        <end position="389"/>
    </location>
</feature>
<dbReference type="GO" id="GO:0012505">
    <property type="term" value="C:endomembrane system"/>
    <property type="evidence" value="ECO:0007669"/>
    <property type="project" value="UniProtKB-SubCell"/>
</dbReference>